<evidence type="ECO:0000259" key="6">
    <source>
        <dbReference type="PROSITE" id="PS50926"/>
    </source>
</evidence>
<gene>
    <name evidence="7" type="ORF">C7Y72_04615</name>
</gene>
<reference evidence="7 8" key="1">
    <citation type="submission" date="2018-03" db="EMBL/GenBank/DDBJ databases">
        <title>Aquarubrobacter algicola gen. nov., sp. nov., a novel actinobacterium isolated from shallow eutrophic lake during the end of cyanobacterial harmful algal blooms.</title>
        <authorList>
            <person name="Chun S.J."/>
        </authorList>
    </citation>
    <scope>NUCLEOTIDE SEQUENCE [LARGE SCALE GENOMIC DNA]</scope>
    <source>
        <strain evidence="7 8">Seoho-28</strain>
    </source>
</reference>
<keyword evidence="3 4" id="KW-0949">S-adenosyl-L-methionine</keyword>
<dbReference type="SUPFAM" id="SSF50249">
    <property type="entry name" value="Nucleic acid-binding proteins"/>
    <property type="match status" value="1"/>
</dbReference>
<dbReference type="RefSeq" id="WP_107567415.1">
    <property type="nucleotide sequence ID" value="NZ_PYYB01000001.1"/>
</dbReference>
<dbReference type="CDD" id="cd02440">
    <property type="entry name" value="AdoMet_MTases"/>
    <property type="match status" value="1"/>
</dbReference>
<evidence type="ECO:0000313" key="8">
    <source>
        <dbReference type="Proteomes" id="UP000240739"/>
    </source>
</evidence>
<accession>A0A2T4UIE0</accession>
<proteinExistence type="inferred from homology"/>
<dbReference type="PANTHER" id="PTHR11061:SF30">
    <property type="entry name" value="TRNA (URACIL(54)-C(5))-METHYLTRANSFERASE"/>
    <property type="match status" value="1"/>
</dbReference>
<feature type="active site" evidence="5">
    <location>
        <position position="409"/>
    </location>
</feature>
<dbReference type="Proteomes" id="UP000240739">
    <property type="component" value="Unassembled WGS sequence"/>
</dbReference>
<dbReference type="InterPro" id="IPR012340">
    <property type="entry name" value="NA-bd_OB-fold"/>
</dbReference>
<dbReference type="InterPro" id="IPR029063">
    <property type="entry name" value="SAM-dependent_MTases_sf"/>
</dbReference>
<feature type="domain" description="TRAM" evidence="6">
    <location>
        <begin position="8"/>
        <end position="67"/>
    </location>
</feature>
<keyword evidence="1 4" id="KW-0489">Methyltransferase</keyword>
<comment type="caution">
    <text evidence="7">The sequence shown here is derived from an EMBL/GenBank/DDBJ whole genome shotgun (WGS) entry which is preliminary data.</text>
</comment>
<dbReference type="PROSITE" id="PS50926">
    <property type="entry name" value="TRAM"/>
    <property type="match status" value="1"/>
</dbReference>
<protein>
    <submittedName>
        <fullName evidence="7">23S rRNA (Uracil(1939)-C(5))-methyltransferase RlmD</fullName>
    </submittedName>
</protein>
<dbReference type="AlphaFoldDB" id="A0A2T4UIE0"/>
<organism evidence="7 8">
    <name type="scientific">Paraconexibacter algicola</name>
    <dbReference type="NCBI Taxonomy" id="2133960"/>
    <lineage>
        <taxon>Bacteria</taxon>
        <taxon>Bacillati</taxon>
        <taxon>Actinomycetota</taxon>
        <taxon>Thermoleophilia</taxon>
        <taxon>Solirubrobacterales</taxon>
        <taxon>Paraconexibacteraceae</taxon>
        <taxon>Paraconexibacter</taxon>
    </lineage>
</organism>
<dbReference type="Gene3D" id="3.40.50.150">
    <property type="entry name" value="Vaccinia Virus protein VP39"/>
    <property type="match status" value="1"/>
</dbReference>
<dbReference type="SUPFAM" id="SSF53335">
    <property type="entry name" value="S-adenosyl-L-methionine-dependent methyltransferases"/>
    <property type="match status" value="1"/>
</dbReference>
<evidence type="ECO:0000256" key="5">
    <source>
        <dbReference type="PROSITE-ProRule" id="PRU10015"/>
    </source>
</evidence>
<dbReference type="EMBL" id="PYYB01000001">
    <property type="protein sequence ID" value="PTL58979.1"/>
    <property type="molecule type" value="Genomic_DNA"/>
</dbReference>
<feature type="binding site" evidence="4">
    <location>
        <position position="382"/>
    </location>
    <ligand>
        <name>S-adenosyl-L-methionine</name>
        <dbReference type="ChEBI" id="CHEBI:59789"/>
    </ligand>
</feature>
<dbReference type="GO" id="GO:0070475">
    <property type="term" value="P:rRNA base methylation"/>
    <property type="evidence" value="ECO:0007669"/>
    <property type="project" value="TreeGrafter"/>
</dbReference>
<dbReference type="PROSITE" id="PS01230">
    <property type="entry name" value="TRMA_1"/>
    <property type="match status" value="1"/>
</dbReference>
<dbReference type="PROSITE" id="PS51687">
    <property type="entry name" value="SAM_MT_RNA_M5U"/>
    <property type="match status" value="1"/>
</dbReference>
<evidence type="ECO:0000256" key="2">
    <source>
        <dbReference type="ARBA" id="ARBA00022679"/>
    </source>
</evidence>
<dbReference type="InterPro" id="IPR030390">
    <property type="entry name" value="MeTrfase_TrmA_AS"/>
</dbReference>
<feature type="active site" description="Nucleophile" evidence="4">
    <location>
        <position position="409"/>
    </location>
</feature>
<sequence length="462" mass="50062">MDAPAASRPQTGEELELTIDRLAHGGNGVARHGGGYVVFVQGAIPGDRVRAVVTKRNRRYAEARTLEILEPGPDRIEPVAHHPGAAWQVMPYAVQLAHKQEHVEDALRRIGKLDGFEMEEIVPAVEQWGYRNKLEYSFGVDATAPGGLVCGFHAPGSWETIVDGESKLGSARANAAREQVLAWARAEGLTAYDRRSTLGFLRNLVIREGRRTGQLQVRLVTSPGELDSASLEAAVPCDSLVWTQVDGTGETTQGGFSELVAGRPAIEEELSGLTFSISAEAFFQTNTEMAEKLYAVAAEYAGLKGWERVYDLFCGIGTIGLVLSQRAGEVWGLEIIEQAIEDAIANARANEVSNAQFFAGDVRLALRELAEKAKKPELVVVDPPRAGLSQKVVRRIVETAPKRIVYVSCNPTTLAPNAAQLVEAGYVLRRVRPVDMFPQTPHIECVALLEAGPGGVQNPARD</sequence>
<dbReference type="GO" id="GO:0070041">
    <property type="term" value="F:rRNA (uridine-C5-)-methyltransferase activity"/>
    <property type="evidence" value="ECO:0007669"/>
    <property type="project" value="TreeGrafter"/>
</dbReference>
<evidence type="ECO:0000313" key="7">
    <source>
        <dbReference type="EMBL" id="PTL58979.1"/>
    </source>
</evidence>
<evidence type="ECO:0000256" key="3">
    <source>
        <dbReference type="ARBA" id="ARBA00022691"/>
    </source>
</evidence>
<dbReference type="PROSITE" id="PS01231">
    <property type="entry name" value="TRMA_2"/>
    <property type="match status" value="1"/>
</dbReference>
<dbReference type="InterPro" id="IPR030391">
    <property type="entry name" value="MeTrfase_TrmA_CS"/>
</dbReference>
<dbReference type="Gene3D" id="2.40.50.140">
    <property type="entry name" value="Nucleic acid-binding proteins"/>
    <property type="match status" value="1"/>
</dbReference>
<dbReference type="InterPro" id="IPR010280">
    <property type="entry name" value="U5_MeTrfase_fam"/>
</dbReference>
<dbReference type="Gene3D" id="2.40.50.1070">
    <property type="match status" value="1"/>
</dbReference>
<dbReference type="FunFam" id="3.40.50.150:FF:000009">
    <property type="entry name" value="23S rRNA (Uracil(1939)-C(5))-methyltransferase RlmD"/>
    <property type="match status" value="1"/>
</dbReference>
<feature type="binding site" evidence="4">
    <location>
        <position position="334"/>
    </location>
    <ligand>
        <name>S-adenosyl-L-methionine</name>
        <dbReference type="ChEBI" id="CHEBI:59789"/>
    </ligand>
</feature>
<feature type="binding site" evidence="4">
    <location>
        <position position="284"/>
    </location>
    <ligand>
        <name>S-adenosyl-L-methionine</name>
        <dbReference type="ChEBI" id="CHEBI:59789"/>
    </ligand>
</feature>
<dbReference type="Pfam" id="PF01938">
    <property type="entry name" value="TRAM"/>
    <property type="match status" value="1"/>
</dbReference>
<dbReference type="NCBIfam" id="TIGR00479">
    <property type="entry name" value="rumA"/>
    <property type="match status" value="1"/>
</dbReference>
<dbReference type="InterPro" id="IPR002792">
    <property type="entry name" value="TRAM_dom"/>
</dbReference>
<evidence type="ECO:0000256" key="1">
    <source>
        <dbReference type="ARBA" id="ARBA00022603"/>
    </source>
</evidence>
<dbReference type="OrthoDB" id="9804590at2"/>
<dbReference type="Pfam" id="PF05958">
    <property type="entry name" value="tRNA_U5-meth_tr"/>
    <property type="match status" value="1"/>
</dbReference>
<feature type="binding site" evidence="4">
    <location>
        <position position="313"/>
    </location>
    <ligand>
        <name>S-adenosyl-L-methionine</name>
        <dbReference type="ChEBI" id="CHEBI:59789"/>
    </ligand>
</feature>
<keyword evidence="2 4" id="KW-0808">Transferase</keyword>
<dbReference type="PANTHER" id="PTHR11061">
    <property type="entry name" value="RNA M5U METHYLTRANSFERASE"/>
    <property type="match status" value="1"/>
</dbReference>
<evidence type="ECO:0000256" key="4">
    <source>
        <dbReference type="PROSITE-ProRule" id="PRU01024"/>
    </source>
</evidence>
<keyword evidence="8" id="KW-1185">Reference proteome</keyword>
<name>A0A2T4UIE0_9ACTN</name>
<comment type="similarity">
    <text evidence="4">Belongs to the class I-like SAM-binding methyltransferase superfamily. RNA M5U methyltransferase family.</text>
</comment>